<sequence length="438" mass="50124">MATSSLNARKLRADSKELRGRNDCIFSVNRGPVTSQKRDKSQFEDHRQRAFVESMQNAFRTISFRSEPTVGEENLTRRSTTRKAGEMISQTLAPGKTNYALMNKKSEELVQNFVPECYEHILNFHHYRSDIARLNSGFKVLYLSGNKDEAEKETNVRRVYGQKSKTSKGKASSINRHYLKLPGREFTSTRKANTVATKEVTSSQNIKGKGSHNSNKNNKMNSKEKLTSFRARVHRQNFMATDANLNTKQRQHCKDDPKQPKIQCENELPCFKHGNAPVEERVENQPSLHSIASDIPPNPPMTTPEDLSRRSSIRTLAFEGEDVSDGKKATMPATQTTSHRKAANQRQHYLAPFHSRFPHLKASSAPTSSSQMRQKRFEDFTAVPSWQQYRILCDAFRPSTEMNFYQKFKRPKFATATELEYYIDIVSETTNDSSLHML</sequence>
<dbReference type="Proteomes" id="UP001159427">
    <property type="component" value="Unassembled WGS sequence"/>
</dbReference>
<evidence type="ECO:0000313" key="2">
    <source>
        <dbReference type="EMBL" id="CAH3020855.1"/>
    </source>
</evidence>
<evidence type="ECO:0000256" key="1">
    <source>
        <dbReference type="SAM" id="MobiDB-lite"/>
    </source>
</evidence>
<feature type="region of interest" description="Disordered" evidence="1">
    <location>
        <begin position="288"/>
        <end position="309"/>
    </location>
</feature>
<reference evidence="2 3" key="1">
    <citation type="submission" date="2022-05" db="EMBL/GenBank/DDBJ databases">
        <authorList>
            <consortium name="Genoscope - CEA"/>
            <person name="William W."/>
        </authorList>
    </citation>
    <scope>NUCLEOTIDE SEQUENCE [LARGE SCALE GENOMIC DNA]</scope>
</reference>
<feature type="region of interest" description="Disordered" evidence="1">
    <location>
        <begin position="321"/>
        <end position="342"/>
    </location>
</feature>
<proteinExistence type="predicted"/>
<accession>A0ABN8M030</accession>
<dbReference type="EMBL" id="CALNXI010000161">
    <property type="protein sequence ID" value="CAH3020855.1"/>
    <property type="molecule type" value="Genomic_DNA"/>
</dbReference>
<gene>
    <name evidence="2" type="ORF">PEVE_00008958</name>
</gene>
<feature type="compositionally biased region" description="Low complexity" evidence="1">
    <location>
        <begin position="205"/>
        <end position="220"/>
    </location>
</feature>
<comment type="caution">
    <text evidence="2">The sequence shown here is derived from an EMBL/GenBank/DDBJ whole genome shotgun (WGS) entry which is preliminary data.</text>
</comment>
<keyword evidence="3" id="KW-1185">Reference proteome</keyword>
<organism evidence="2 3">
    <name type="scientific">Porites evermanni</name>
    <dbReference type="NCBI Taxonomy" id="104178"/>
    <lineage>
        <taxon>Eukaryota</taxon>
        <taxon>Metazoa</taxon>
        <taxon>Cnidaria</taxon>
        <taxon>Anthozoa</taxon>
        <taxon>Hexacorallia</taxon>
        <taxon>Scleractinia</taxon>
        <taxon>Fungiina</taxon>
        <taxon>Poritidae</taxon>
        <taxon>Porites</taxon>
    </lineage>
</organism>
<feature type="region of interest" description="Disordered" evidence="1">
    <location>
        <begin position="200"/>
        <end position="222"/>
    </location>
</feature>
<name>A0ABN8M030_9CNID</name>
<evidence type="ECO:0000313" key="3">
    <source>
        <dbReference type="Proteomes" id="UP001159427"/>
    </source>
</evidence>
<protein>
    <submittedName>
        <fullName evidence="2">Uncharacterized protein</fullName>
    </submittedName>
</protein>